<keyword evidence="5" id="KW-1185">Reference proteome</keyword>
<dbReference type="InterPro" id="IPR000979">
    <property type="entry name" value="Phosphodiesterase_MJ0936/Vps29"/>
</dbReference>
<dbReference type="OrthoDB" id="9785951at2"/>
<comment type="cofactor">
    <cofactor evidence="2">
        <name>a divalent metal cation</name>
        <dbReference type="ChEBI" id="CHEBI:60240"/>
    </cofactor>
</comment>
<protein>
    <recommendedName>
        <fullName evidence="2">Phosphoesterase</fullName>
        <ecNumber evidence="2">3.1.4.-</ecNumber>
    </recommendedName>
</protein>
<dbReference type="InterPro" id="IPR029052">
    <property type="entry name" value="Metallo-depent_PP-like"/>
</dbReference>
<organism evidence="4 5">
    <name type="scientific">Trinickia dabaoshanensis</name>
    <dbReference type="NCBI Taxonomy" id="564714"/>
    <lineage>
        <taxon>Bacteria</taxon>
        <taxon>Pseudomonadati</taxon>
        <taxon>Pseudomonadota</taxon>
        <taxon>Betaproteobacteria</taxon>
        <taxon>Burkholderiales</taxon>
        <taxon>Burkholderiaceae</taxon>
        <taxon>Trinickia</taxon>
    </lineage>
</organism>
<evidence type="ECO:0000313" key="5">
    <source>
        <dbReference type="Proteomes" id="UP000235616"/>
    </source>
</evidence>
<name>A0A2N7W3A1_9BURK</name>
<dbReference type="Proteomes" id="UP000235616">
    <property type="component" value="Unassembled WGS sequence"/>
</dbReference>
<dbReference type="Gene3D" id="3.60.21.10">
    <property type="match status" value="1"/>
</dbReference>
<keyword evidence="2" id="KW-0479">Metal-binding</keyword>
<dbReference type="PANTHER" id="PTHR11124">
    <property type="entry name" value="VACUOLAR SORTING PROTEIN VPS29"/>
    <property type="match status" value="1"/>
</dbReference>
<evidence type="ECO:0000259" key="3">
    <source>
        <dbReference type="Pfam" id="PF12850"/>
    </source>
</evidence>
<dbReference type="EMBL" id="PNYA01000001">
    <property type="protein sequence ID" value="PMS23875.1"/>
    <property type="molecule type" value="Genomic_DNA"/>
</dbReference>
<dbReference type="EC" id="3.1.4.-" evidence="2"/>
<dbReference type="SUPFAM" id="SSF56300">
    <property type="entry name" value="Metallo-dependent phosphatases"/>
    <property type="match status" value="1"/>
</dbReference>
<dbReference type="RefSeq" id="WP_102643582.1">
    <property type="nucleotide sequence ID" value="NZ_PNYA01000001.1"/>
</dbReference>
<evidence type="ECO:0000313" key="4">
    <source>
        <dbReference type="EMBL" id="PMS23875.1"/>
    </source>
</evidence>
<comment type="similarity">
    <text evidence="1 2">Belongs to the metallophosphoesterase superfamily. YfcE family.</text>
</comment>
<accession>A0A2N7W3A1</accession>
<evidence type="ECO:0000256" key="2">
    <source>
        <dbReference type="RuleBase" id="RU362039"/>
    </source>
</evidence>
<dbReference type="Pfam" id="PF12850">
    <property type="entry name" value="Metallophos_2"/>
    <property type="match status" value="1"/>
</dbReference>
<gene>
    <name evidence="4" type="ORF">C0Z18_01545</name>
</gene>
<dbReference type="AlphaFoldDB" id="A0A2N7W3A1"/>
<feature type="domain" description="Calcineurin-like phosphoesterase" evidence="3">
    <location>
        <begin position="10"/>
        <end position="140"/>
    </location>
</feature>
<reference evidence="4 5" key="1">
    <citation type="submission" date="2018-01" db="EMBL/GenBank/DDBJ databases">
        <title>Whole genome analyses suggest that Burkholderia sensu lato contains two further novel genera in the rhizoxinica-symbiotica group Mycetohabitans gen. nov., and Trinickia gen. nov.: implications for the evolution of diazotrophy and nodulation in the Burkholderiaceae.</title>
        <authorList>
            <person name="Estrada-de los Santos P."/>
            <person name="Palmer M."/>
            <person name="Chavez-Ramirez B."/>
            <person name="Beukes C."/>
            <person name="Steenkamp E.T."/>
            <person name="Hirsch A.M."/>
            <person name="Manyaka P."/>
            <person name="Maluk M."/>
            <person name="Lafos M."/>
            <person name="Crook M."/>
            <person name="Gross E."/>
            <person name="Simon M.F."/>
            <person name="Bueno dos Reis Junior F."/>
            <person name="Poole P.S."/>
            <person name="Venter S.N."/>
            <person name="James E.K."/>
        </authorList>
    </citation>
    <scope>NUCLEOTIDE SEQUENCE [LARGE SCALE GENOMIC DNA]</scope>
    <source>
        <strain evidence="4 5">GIMN1.004</strain>
    </source>
</reference>
<dbReference type="GO" id="GO:0046872">
    <property type="term" value="F:metal ion binding"/>
    <property type="evidence" value="ECO:0007669"/>
    <property type="project" value="UniProtKB-KW"/>
</dbReference>
<comment type="caution">
    <text evidence="4">The sequence shown here is derived from an EMBL/GenBank/DDBJ whole genome shotgun (WGS) entry which is preliminary data.</text>
</comment>
<dbReference type="NCBIfam" id="TIGR00040">
    <property type="entry name" value="yfcE"/>
    <property type="match status" value="1"/>
</dbReference>
<proteinExistence type="inferred from homology"/>
<evidence type="ECO:0000256" key="1">
    <source>
        <dbReference type="ARBA" id="ARBA00008950"/>
    </source>
</evidence>
<dbReference type="GO" id="GO:0016787">
    <property type="term" value="F:hydrolase activity"/>
    <property type="evidence" value="ECO:0007669"/>
    <property type="project" value="UniProtKB-UniRule"/>
</dbReference>
<dbReference type="InterPro" id="IPR024654">
    <property type="entry name" value="Calcineurin-like_PHP_lpxH"/>
</dbReference>
<sequence length="181" mass="19093">MSDSSSTVCIGLISDTHDLVRPEALGWLAGVDAIVHAGDICSPEVLQALAEIAPVTAVRGNNDRGAWAHALPEATTLTLGGIRIHVVHDIADLRLDPLALAVHVVVTGHSHKPSVLTREGILFVNPGSAGPRRFTLPVSAGKLFIDERETVRAELHTFVVQGRARSAGTQERGGSKRAGKV</sequence>